<dbReference type="Proteomes" id="UP000470878">
    <property type="component" value="Unassembled WGS sequence"/>
</dbReference>
<feature type="transmembrane region" description="Helical" evidence="1">
    <location>
        <begin position="76"/>
        <end position="97"/>
    </location>
</feature>
<comment type="caution">
    <text evidence="3">The sequence shown here is derived from an EMBL/GenBank/DDBJ whole genome shotgun (WGS) entry which is preliminary data.</text>
</comment>
<dbReference type="AlphaFoldDB" id="A0A7X2G5A8"/>
<protein>
    <submittedName>
        <fullName evidence="3">Serine/threonine protein phosphatase</fullName>
    </submittedName>
</protein>
<keyword evidence="1" id="KW-0812">Transmembrane</keyword>
<sequence length="249" mass="29348">MKICPKCNGINDNKAEYCHFCGNKLYQNLTIKCPKCGRLCSLDRKHCPNCGTKLPITNKKLSLTFYPKSWLGNKKLLIRLGIVLIAIISTFCIVASLKSTTYLYHASASRKVQINYQNSDHETIFSEYYDIRPLNRNYANYFGGKESLWHKNRSFREKAYYYGKNQNGYNRLWKENNGKPLTRYIMIQRIKKNENLIEIKKEKPKVTIQLISSQKDPVKFIDQYRDQGLCYFPNNPQIRYYQLNTLSQY</sequence>
<proteinExistence type="predicted"/>
<gene>
    <name evidence="3" type="ORF">GIX77_09025</name>
</gene>
<keyword evidence="1" id="KW-1133">Transmembrane helix</keyword>
<dbReference type="Pfam" id="PF12773">
    <property type="entry name" value="DZR"/>
    <property type="match status" value="1"/>
</dbReference>
<keyword evidence="1" id="KW-0472">Membrane</keyword>
<reference evidence="3 4" key="1">
    <citation type="submission" date="2019-11" db="EMBL/GenBank/DDBJ databases">
        <title>Draft genome sequence of 12 host-associated Lactobacillus reuteri rodent strains.</title>
        <authorList>
            <person name="Zhang S."/>
            <person name="Ozcam M."/>
            <person name="Van Pijkeren J.P."/>
        </authorList>
    </citation>
    <scope>NUCLEOTIDE SEQUENCE [LARGE SCALE GENOMIC DNA]</scope>
    <source>
        <strain evidence="3 4">CR</strain>
    </source>
</reference>
<dbReference type="InterPro" id="IPR025874">
    <property type="entry name" value="DZR"/>
</dbReference>
<dbReference type="EMBL" id="WJMX01000017">
    <property type="protein sequence ID" value="MRH80902.1"/>
    <property type="molecule type" value="Genomic_DNA"/>
</dbReference>
<accession>A0A7X2G5A8</accession>
<feature type="domain" description="DZANK-type" evidence="2">
    <location>
        <begin position="4"/>
        <end position="51"/>
    </location>
</feature>
<evidence type="ECO:0000313" key="4">
    <source>
        <dbReference type="Proteomes" id="UP000470878"/>
    </source>
</evidence>
<organism evidence="3 4">
    <name type="scientific">Limosilactobacillus reuteri</name>
    <name type="common">Lactobacillus reuteri</name>
    <dbReference type="NCBI Taxonomy" id="1598"/>
    <lineage>
        <taxon>Bacteria</taxon>
        <taxon>Bacillati</taxon>
        <taxon>Bacillota</taxon>
        <taxon>Bacilli</taxon>
        <taxon>Lactobacillales</taxon>
        <taxon>Lactobacillaceae</taxon>
        <taxon>Limosilactobacillus</taxon>
    </lineage>
</organism>
<evidence type="ECO:0000259" key="2">
    <source>
        <dbReference type="Pfam" id="PF12773"/>
    </source>
</evidence>
<evidence type="ECO:0000313" key="3">
    <source>
        <dbReference type="EMBL" id="MRH80902.1"/>
    </source>
</evidence>
<name>A0A7X2G5A8_LIMRT</name>
<evidence type="ECO:0000256" key="1">
    <source>
        <dbReference type="SAM" id="Phobius"/>
    </source>
</evidence>
<dbReference type="RefSeq" id="WP_153703511.1">
    <property type="nucleotide sequence ID" value="NZ_WJMX01000017.1"/>
</dbReference>